<dbReference type="AlphaFoldDB" id="A0A7R9TVV2"/>
<organism evidence="1">
    <name type="scientific">Prasinoderma coloniale</name>
    <dbReference type="NCBI Taxonomy" id="156133"/>
    <lineage>
        <taxon>Eukaryota</taxon>
        <taxon>Viridiplantae</taxon>
        <taxon>Prasinodermophyta</taxon>
        <taxon>Prasinodermophyceae</taxon>
        <taxon>Prasinodermales</taxon>
        <taxon>Prasinodermaceae</taxon>
        <taxon>Prasinoderma</taxon>
    </lineage>
</organism>
<dbReference type="GO" id="GO:0005737">
    <property type="term" value="C:cytoplasm"/>
    <property type="evidence" value="ECO:0007669"/>
    <property type="project" value="TreeGrafter"/>
</dbReference>
<dbReference type="GO" id="GO:0005634">
    <property type="term" value="C:nucleus"/>
    <property type="evidence" value="ECO:0007669"/>
    <property type="project" value="TreeGrafter"/>
</dbReference>
<accession>A0A7R9TVV2</accession>
<reference evidence="1" key="1">
    <citation type="submission" date="2021-01" db="EMBL/GenBank/DDBJ databases">
        <authorList>
            <person name="Corre E."/>
            <person name="Pelletier E."/>
            <person name="Niang G."/>
            <person name="Scheremetjew M."/>
            <person name="Finn R."/>
            <person name="Kale V."/>
            <person name="Holt S."/>
            <person name="Cochrane G."/>
            <person name="Meng A."/>
            <person name="Brown T."/>
            <person name="Cohen L."/>
        </authorList>
    </citation>
    <scope>NUCLEOTIDE SEQUENCE</scope>
    <source>
        <strain evidence="1">CCMP1413</strain>
    </source>
</reference>
<name>A0A7R9TVV2_9VIRI</name>
<dbReference type="GO" id="GO:0000309">
    <property type="term" value="F:nicotinamide-nucleotide adenylyltransferase activity"/>
    <property type="evidence" value="ECO:0007669"/>
    <property type="project" value="TreeGrafter"/>
</dbReference>
<gene>
    <name evidence="1" type="ORF">PCOL08062_LOCUS9773</name>
</gene>
<sequence>MMGVGCAAALAALPAKRGAHRCHVCARTGAGTHAFELTLHKGARTRQEEDALASRLVLRAIGVASGLEGQSVADVWGEHDAKREGDGLEYSFEPTGDPIEAVTGGRIPLAQLSRGVCDSVARGGEGGSDDGGDHGALEEVAVASGARLVLPGSFNPLHDGHVGMMRAAARKLGVDMAAPGACVFELAIVNADKGALEADEARRRVRQFGTEAGRDLTVAVTASPIFSQKAALFPGAAFVVGYDTATRLVMPKYYGGREGMLAAFADLRARRCSFVVAGRFDEASARFLSLDDMRAEIPPEVGDLFVGLDEGDFRDDVSSTQLRREGKGLSLSG</sequence>
<dbReference type="SUPFAM" id="SSF52374">
    <property type="entry name" value="Nucleotidylyl transferase"/>
    <property type="match status" value="1"/>
</dbReference>
<dbReference type="InterPro" id="IPR014729">
    <property type="entry name" value="Rossmann-like_a/b/a_fold"/>
</dbReference>
<protein>
    <recommendedName>
        <fullName evidence="2">Cytidyltransferase-like domain-containing protein</fullName>
    </recommendedName>
</protein>
<dbReference type="GO" id="GO:0016887">
    <property type="term" value="F:ATP hydrolysis activity"/>
    <property type="evidence" value="ECO:0007669"/>
    <property type="project" value="TreeGrafter"/>
</dbReference>
<dbReference type="PANTHER" id="PTHR31285">
    <property type="entry name" value="NICOTINAMIDE MONONUCLEOTIDE ADENYLYLTRANSFERASE"/>
    <property type="match status" value="1"/>
</dbReference>
<evidence type="ECO:0008006" key="2">
    <source>
        <dbReference type="Google" id="ProtNLM"/>
    </source>
</evidence>
<dbReference type="PANTHER" id="PTHR31285:SF0">
    <property type="entry name" value="NICOTINAMIDE MONONUCLEOTIDE ADENYLYLTRANSFERASE"/>
    <property type="match status" value="1"/>
</dbReference>
<proteinExistence type="predicted"/>
<dbReference type="Gene3D" id="3.40.50.620">
    <property type="entry name" value="HUPs"/>
    <property type="match status" value="1"/>
</dbReference>
<dbReference type="EMBL" id="HBDZ01012744">
    <property type="protein sequence ID" value="CAD8246665.1"/>
    <property type="molecule type" value="Transcribed_RNA"/>
</dbReference>
<evidence type="ECO:0000313" key="1">
    <source>
        <dbReference type="EMBL" id="CAD8246665.1"/>
    </source>
</evidence>